<dbReference type="Proteomes" id="UP000258613">
    <property type="component" value="Chromosome"/>
</dbReference>
<protein>
    <submittedName>
        <fullName evidence="2">Uncharacterized protein</fullName>
    </submittedName>
</protein>
<dbReference type="GeneID" id="37641178"/>
<dbReference type="EMBL" id="CP027033">
    <property type="protein sequence ID" value="AXR80714.1"/>
    <property type="molecule type" value="Genomic_DNA"/>
</dbReference>
<name>A0A346PMG9_9EURY</name>
<feature type="transmembrane region" description="Helical" evidence="1">
    <location>
        <begin position="53"/>
        <end position="71"/>
    </location>
</feature>
<dbReference type="AlphaFoldDB" id="A0A346PMG9"/>
<gene>
    <name evidence="2" type="ORF">AArcMg_0692</name>
</gene>
<evidence type="ECO:0000313" key="2">
    <source>
        <dbReference type="EMBL" id="AXR80714.1"/>
    </source>
</evidence>
<keyword evidence="1" id="KW-0472">Membrane</keyword>
<evidence type="ECO:0000256" key="1">
    <source>
        <dbReference type="SAM" id="Phobius"/>
    </source>
</evidence>
<proteinExistence type="predicted"/>
<dbReference type="RefSeq" id="WP_133412211.1">
    <property type="nucleotide sequence ID" value="NZ_CP027033.1"/>
</dbReference>
<feature type="transmembrane region" description="Helical" evidence="1">
    <location>
        <begin position="25"/>
        <end position="46"/>
    </location>
</feature>
<accession>A0A346PMG9</accession>
<sequence>MSTSVEDVVDAFLNGEWLDGLVSPYTGAMGEAAFALMIAGVSTVVIATWSRSMTLTATWATLCGAFFIVLLPPPAAYVLALVITVGLAAAFYSLWGTDLAHGGR</sequence>
<keyword evidence="1" id="KW-1133">Transmembrane helix</keyword>
<keyword evidence="1" id="KW-0812">Transmembrane</keyword>
<dbReference type="KEGG" id="nag:AArcMg_0692"/>
<organism evidence="2 3">
    <name type="scientific">Natrarchaeobaculum sulfurireducens</name>
    <dbReference type="NCBI Taxonomy" id="2044521"/>
    <lineage>
        <taxon>Archaea</taxon>
        <taxon>Methanobacteriati</taxon>
        <taxon>Methanobacteriota</taxon>
        <taxon>Stenosarchaea group</taxon>
        <taxon>Halobacteria</taxon>
        <taxon>Halobacteriales</taxon>
        <taxon>Natrialbaceae</taxon>
        <taxon>Natrarchaeobaculum</taxon>
    </lineage>
</organism>
<feature type="transmembrane region" description="Helical" evidence="1">
    <location>
        <begin position="77"/>
        <end position="95"/>
    </location>
</feature>
<evidence type="ECO:0000313" key="3">
    <source>
        <dbReference type="Proteomes" id="UP000258613"/>
    </source>
</evidence>
<keyword evidence="3" id="KW-1185">Reference proteome</keyword>
<reference evidence="3" key="1">
    <citation type="submission" date="2018-02" db="EMBL/GenBank/DDBJ databases">
        <title>Phenotypic and genomic properties of facultatively anaerobic sulfur-reducing natronoarchaea from hypersaline soda lakes.</title>
        <authorList>
            <person name="Sorokin D.Y."/>
            <person name="Kublanov I.V."/>
            <person name="Roman P."/>
            <person name="Sinninghe Damste J.S."/>
            <person name="Golyshin P.N."/>
            <person name="Rojo D."/>
            <person name="Ciordia S."/>
            <person name="Mena M.D.C."/>
            <person name="Ferrer M."/>
            <person name="Messina E."/>
            <person name="Smedile F."/>
            <person name="La Spada G."/>
            <person name="La Cono V."/>
            <person name="Yakimov M.M."/>
        </authorList>
    </citation>
    <scope>NUCLEOTIDE SEQUENCE [LARGE SCALE GENOMIC DNA]</scope>
    <source>
        <strain evidence="3">AArc-Mg</strain>
    </source>
</reference>